<keyword evidence="5" id="KW-1185">Reference proteome</keyword>
<dbReference type="GO" id="GO:0005643">
    <property type="term" value="C:nuclear pore"/>
    <property type="evidence" value="ECO:0007669"/>
    <property type="project" value="UniProtKB-SubCell"/>
</dbReference>
<dbReference type="InterPro" id="IPR037291">
    <property type="entry name" value="DUF4139"/>
</dbReference>
<feature type="compositionally biased region" description="Polar residues" evidence="1">
    <location>
        <begin position="387"/>
        <end position="402"/>
    </location>
</feature>
<evidence type="ECO:0000259" key="2">
    <source>
        <dbReference type="Pfam" id="PF13598"/>
    </source>
</evidence>
<dbReference type="OrthoDB" id="10068793at2759"/>
<dbReference type="Pfam" id="PF13598">
    <property type="entry name" value="DUF4139"/>
    <property type="match status" value="1"/>
</dbReference>
<reference evidence="5" key="1">
    <citation type="submission" date="2019-04" db="EMBL/GenBank/DDBJ databases">
        <title>Friends and foes A comparative genomics studyof 23 Aspergillus species from section Flavi.</title>
        <authorList>
            <consortium name="DOE Joint Genome Institute"/>
            <person name="Kjaerbolling I."/>
            <person name="Vesth T."/>
            <person name="Frisvad J.C."/>
            <person name="Nybo J.L."/>
            <person name="Theobald S."/>
            <person name="Kildgaard S."/>
            <person name="Isbrandt T."/>
            <person name="Kuo A."/>
            <person name="Sato A."/>
            <person name="Lyhne E.K."/>
            <person name="Kogle M.E."/>
            <person name="Wiebenga A."/>
            <person name="Kun R.S."/>
            <person name="Lubbers R.J."/>
            <person name="Makela M.R."/>
            <person name="Barry K."/>
            <person name="Chovatia M."/>
            <person name="Clum A."/>
            <person name="Daum C."/>
            <person name="Haridas S."/>
            <person name="He G."/>
            <person name="LaButti K."/>
            <person name="Lipzen A."/>
            <person name="Mondo S."/>
            <person name="Riley R."/>
            <person name="Salamov A."/>
            <person name="Simmons B.A."/>
            <person name="Magnuson J.K."/>
            <person name="Henrissat B."/>
            <person name="Mortensen U.H."/>
            <person name="Larsen T.O."/>
            <person name="Devries R.P."/>
            <person name="Grigoriev I.V."/>
            <person name="Machida M."/>
            <person name="Baker S.E."/>
            <person name="Andersen M.R."/>
        </authorList>
    </citation>
    <scope>NUCLEOTIDE SEQUENCE [LARGE SCALE GENOMIC DNA]</scope>
    <source>
        <strain evidence="5">CBS 553.77</strain>
    </source>
</reference>
<dbReference type="Proteomes" id="UP000327118">
    <property type="component" value="Unassembled WGS sequence"/>
</dbReference>
<dbReference type="PANTHER" id="PTHR31005">
    <property type="entry name" value="DUF4139 DOMAIN-CONTAINING PROTEIN"/>
    <property type="match status" value="1"/>
</dbReference>
<gene>
    <name evidence="4" type="ORF">BDV28DRAFT_150257</name>
</gene>
<feature type="region of interest" description="Disordered" evidence="1">
    <location>
        <begin position="387"/>
        <end position="500"/>
    </location>
</feature>
<evidence type="ECO:0000313" key="5">
    <source>
        <dbReference type="Proteomes" id="UP000327118"/>
    </source>
</evidence>
<dbReference type="Pfam" id="PF13600">
    <property type="entry name" value="DUF4140"/>
    <property type="match status" value="1"/>
</dbReference>
<feature type="domain" description="DUF4140" evidence="3">
    <location>
        <begin position="19"/>
        <end position="150"/>
    </location>
</feature>
<dbReference type="InterPro" id="IPR011935">
    <property type="entry name" value="CHP02231"/>
</dbReference>
<dbReference type="AlphaFoldDB" id="A0A5N6Z0D6"/>
<evidence type="ECO:0008006" key="6">
    <source>
        <dbReference type="Google" id="ProtNLM"/>
    </source>
</evidence>
<sequence length="780" mass="86257">MAEITTSEIPLSTLPTKSVTITPQRATIIREIHTKIPVFTPTSQIYFKTNKTQTGQHTLTITGLDPTVEIDSIRIEGTGAATVTDIQTEIVSRREGFDDVYPVESEEERVRGESEGELDAELREEMVQVEGRVARARDEKAMAESMQGFLDEYGKKMEPGSADVGRLEEFLQMYARLRMEGSERYRRAVVDVVEGERELARLREVREGGLKEARREREKREGGRRRRRELRERVRRERRMFWTEMVAQVVVHLDRQSVVTSGSSRRGSVIETEEEPVDVALRLGYVVPGVSWSSRYELRINTPSSSARMAYRAEFRNSSSETWTDARVTLSTSQASFSGLEQRIPSLLPWHIKLLDSGKEKNHDHPSWEKILHGGYANWPQKSVWPSQNTILGNAPAQTSSKPLFGGPSQPAPSSTSLFGAAPAQNQPPSSSSLFGSRAAQTRPEPPAPSVFGSVATQNQQGSSGGLFGGLTQTRPTPSQTSGSNEPPAQQASSGGLFGGARERLSGISIFKTASVEPSENRPGHESSPADHDAEEEEYEHDASTSLEQQESLQQDYGLTTTYDLPGHRTLIPSANNRRHVLADVDLKSVTLSHIIIPKHRAEAFYRARIKNTSSLRILRGKVGLTVDGTFLGTATVPNCAPGGFFNVSLGVDPAILVTYGKPTMRTRDSGFFTAQHGAVFRRTCWIKNTKSTAVDITVLDQVPVSEDTELEVEVLEPKGLNKDGDEAKLEIEASHGKGRAIREKKAEIKWEIQLEPGKDVRVVLEYGTKVPWGTEVDTA</sequence>
<feature type="region of interest" description="Disordered" evidence="1">
    <location>
        <begin position="210"/>
        <end position="229"/>
    </location>
</feature>
<name>A0A5N6Z0D6_9EURO</name>
<evidence type="ECO:0000259" key="3">
    <source>
        <dbReference type="Pfam" id="PF13600"/>
    </source>
</evidence>
<evidence type="ECO:0000313" key="4">
    <source>
        <dbReference type="EMBL" id="KAE8351134.1"/>
    </source>
</evidence>
<proteinExistence type="predicted"/>
<dbReference type="PANTHER" id="PTHR31005:SF8">
    <property type="entry name" value="DUF4139 DOMAIN-CONTAINING PROTEIN"/>
    <property type="match status" value="1"/>
</dbReference>
<feature type="domain" description="DUF4139" evidence="2">
    <location>
        <begin position="281"/>
        <end position="772"/>
    </location>
</feature>
<feature type="compositionally biased region" description="Low complexity" evidence="1">
    <location>
        <begin position="421"/>
        <end position="433"/>
    </location>
</feature>
<feature type="compositionally biased region" description="Basic and acidic residues" evidence="1">
    <location>
        <begin position="210"/>
        <end position="221"/>
    </location>
</feature>
<feature type="compositionally biased region" description="Basic and acidic residues" evidence="1">
    <location>
        <begin position="519"/>
        <end position="532"/>
    </location>
</feature>
<feature type="compositionally biased region" description="Polar residues" evidence="1">
    <location>
        <begin position="475"/>
        <end position="494"/>
    </location>
</feature>
<feature type="region of interest" description="Disordered" evidence="1">
    <location>
        <begin position="513"/>
        <end position="551"/>
    </location>
</feature>
<dbReference type="InterPro" id="IPR025554">
    <property type="entry name" value="DUF4140"/>
</dbReference>
<dbReference type="EMBL" id="ML739185">
    <property type="protein sequence ID" value="KAE8351134.1"/>
    <property type="molecule type" value="Genomic_DNA"/>
</dbReference>
<protein>
    <recommendedName>
        <fullName evidence="6">DUF4139 domain-containing protein</fullName>
    </recommendedName>
</protein>
<accession>A0A5N6Z0D6</accession>
<organism evidence="4 5">
    <name type="scientific">Aspergillus coremiiformis</name>
    <dbReference type="NCBI Taxonomy" id="138285"/>
    <lineage>
        <taxon>Eukaryota</taxon>
        <taxon>Fungi</taxon>
        <taxon>Dikarya</taxon>
        <taxon>Ascomycota</taxon>
        <taxon>Pezizomycotina</taxon>
        <taxon>Eurotiomycetes</taxon>
        <taxon>Eurotiomycetidae</taxon>
        <taxon>Eurotiales</taxon>
        <taxon>Aspergillaceae</taxon>
        <taxon>Aspergillus</taxon>
        <taxon>Aspergillus subgen. Circumdati</taxon>
    </lineage>
</organism>
<evidence type="ECO:0000256" key="1">
    <source>
        <dbReference type="SAM" id="MobiDB-lite"/>
    </source>
</evidence>